<dbReference type="InterPro" id="IPR029002">
    <property type="entry name" value="PLPC/GPLD1"/>
</dbReference>
<keyword evidence="3" id="KW-1185">Reference proteome</keyword>
<dbReference type="RefSeq" id="WP_074792113.1">
    <property type="nucleotide sequence ID" value="NZ_FNZX01000018.1"/>
</dbReference>
<evidence type="ECO:0000259" key="1">
    <source>
        <dbReference type="Pfam" id="PF00882"/>
    </source>
</evidence>
<organism evidence="2 3">
    <name type="scientific">Pseudobutyrivibrio ruminis</name>
    <dbReference type="NCBI Taxonomy" id="46206"/>
    <lineage>
        <taxon>Bacteria</taxon>
        <taxon>Bacillati</taxon>
        <taxon>Bacillota</taxon>
        <taxon>Clostridia</taxon>
        <taxon>Lachnospirales</taxon>
        <taxon>Lachnospiraceae</taxon>
        <taxon>Pseudobutyrivibrio</taxon>
    </lineage>
</organism>
<dbReference type="Proteomes" id="UP000182321">
    <property type="component" value="Unassembled WGS sequence"/>
</dbReference>
<protein>
    <submittedName>
        <fullName evidence="2">Zinc dependent phospholipase C</fullName>
    </submittedName>
</protein>
<name>A0A1H7LR97_9FIRM</name>
<accession>A0A1H7LR97</accession>
<evidence type="ECO:0000313" key="3">
    <source>
        <dbReference type="Proteomes" id="UP000182321"/>
    </source>
</evidence>
<sequence>MPGFITHLTFGEQCISFIESDDTKNLIEKHQTCFGLGLQGPDIFFYHIPAYVFYKKNIGNVMHRERVMLFFDYLFDARNSFDDAHDRRICDAYIMGFIGHYSLDVICHPYVYFKSDHFNNLKKSGIYDFGRHVSLETDIDHLVLDYFKHVLPSQFDYARTVSPSDNEKRVITELLFISINRAFPEYHVRYGTIKNAIKSFIKLNRLMNDPSGKKKKRIQRIEHLFFKCDVISSMIPSDTIIKYNDPCNSFNANWHNPWNPSINRNESIYELFNEAMPEFIERINLYMKSCGNTSFFDSDIDTVTETNMYLHYRNKLLVSLSDNSYLSGLPLD</sequence>
<reference evidence="3" key="1">
    <citation type="submission" date="2016-10" db="EMBL/GenBank/DDBJ databases">
        <authorList>
            <person name="Varghese N."/>
        </authorList>
    </citation>
    <scope>NUCLEOTIDE SEQUENCE [LARGE SCALE GENOMIC DNA]</scope>
    <source>
        <strain evidence="3">ACV-9</strain>
    </source>
</reference>
<dbReference type="EMBL" id="FNZX01000018">
    <property type="protein sequence ID" value="SEL01430.1"/>
    <property type="molecule type" value="Genomic_DNA"/>
</dbReference>
<evidence type="ECO:0000313" key="2">
    <source>
        <dbReference type="EMBL" id="SEL01430.1"/>
    </source>
</evidence>
<proteinExistence type="predicted"/>
<dbReference type="AlphaFoldDB" id="A0A1H7LR97"/>
<feature type="domain" description="Phospholipase C/D" evidence="1">
    <location>
        <begin position="6"/>
        <end position="170"/>
    </location>
</feature>
<gene>
    <name evidence="2" type="ORF">SAMN02910377_02428</name>
</gene>
<dbReference type="Pfam" id="PF00882">
    <property type="entry name" value="Zn_dep_PLPC"/>
    <property type="match status" value="1"/>
</dbReference>